<comment type="caution">
    <text evidence="3">The sequence shown here is derived from an EMBL/GenBank/DDBJ whole genome shotgun (WGS) entry which is preliminary data.</text>
</comment>
<dbReference type="AlphaFoldDB" id="A0A5S5CID5"/>
<evidence type="ECO:0000259" key="1">
    <source>
        <dbReference type="Pfam" id="PF12996"/>
    </source>
</evidence>
<dbReference type="Proteomes" id="UP000323257">
    <property type="component" value="Unassembled WGS sequence"/>
</dbReference>
<organism evidence="3 4">
    <name type="scientific">Paenibacillus methanolicus</name>
    <dbReference type="NCBI Taxonomy" id="582686"/>
    <lineage>
        <taxon>Bacteria</taxon>
        <taxon>Bacillati</taxon>
        <taxon>Bacillota</taxon>
        <taxon>Bacilli</taxon>
        <taxon>Bacillales</taxon>
        <taxon>Paenibacillaceae</taxon>
        <taxon>Paenibacillus</taxon>
    </lineage>
</organism>
<feature type="domain" description="Spore protein YkvP/CgeB glycosyl transferase-like" evidence="2">
    <location>
        <begin position="164"/>
        <end position="310"/>
    </location>
</feature>
<dbReference type="Pfam" id="PF12996">
    <property type="entry name" value="DUF3880"/>
    <property type="match status" value="1"/>
</dbReference>
<sequence>MDLRILFLNWAPIISFGLAPGFRDIGWVTDILPPEDNHPDGIRRRIADFKPDYLLTEGGVGREKLLLPLIEECGVPHLYWAIEDPVASNLSLAYGRASILTLTTCEEWLREVYAPNGVEAICVPFACNPSFHATGRYRPEFRHELAFVGNNYEAHANRKAGLAIMIDPLLAAGYPIAFYGDENWINGRISYTIDPALYRGYLSYIHWPDLCASTPFVLGLHSINGSRTMQAMRSFEVLGCGGLFFTQHTTAMEAMFDNHKHLVWSTSAEETVELYRYYQSHPDEAERIRRQGREFVYAHHTYAHRAREIEAKLAQLHGKQVNGR</sequence>
<dbReference type="EMBL" id="VNHS01000001">
    <property type="protein sequence ID" value="TYP79482.1"/>
    <property type="molecule type" value="Genomic_DNA"/>
</dbReference>
<dbReference type="RefSeq" id="WP_187433992.1">
    <property type="nucleotide sequence ID" value="NZ_VNHS01000001.1"/>
</dbReference>
<feature type="domain" description="Spore protein YkvP N-terminal" evidence="1">
    <location>
        <begin position="5"/>
        <end position="87"/>
    </location>
</feature>
<gene>
    <name evidence="3" type="ORF">BCM02_101600</name>
</gene>
<accession>A0A5S5CID5</accession>
<keyword evidence="4" id="KW-1185">Reference proteome</keyword>
<dbReference type="InterPro" id="IPR055259">
    <property type="entry name" value="YkvP/CgeB_Glyco_trans-like"/>
</dbReference>
<dbReference type="Pfam" id="PF13524">
    <property type="entry name" value="Glyco_trans_1_2"/>
    <property type="match status" value="1"/>
</dbReference>
<evidence type="ECO:0000259" key="2">
    <source>
        <dbReference type="Pfam" id="PF13524"/>
    </source>
</evidence>
<reference evidence="3 4" key="1">
    <citation type="submission" date="2019-07" db="EMBL/GenBank/DDBJ databases">
        <title>Genomic Encyclopedia of Type Strains, Phase III (KMG-III): the genomes of soil and plant-associated and newly described type strains.</title>
        <authorList>
            <person name="Whitman W."/>
        </authorList>
    </citation>
    <scope>NUCLEOTIDE SEQUENCE [LARGE SCALE GENOMIC DNA]</scope>
    <source>
        <strain evidence="3 4">BL24</strain>
    </source>
</reference>
<evidence type="ECO:0000313" key="3">
    <source>
        <dbReference type="EMBL" id="TYP79482.1"/>
    </source>
</evidence>
<proteinExistence type="predicted"/>
<dbReference type="InterPro" id="IPR024542">
    <property type="entry name" value="YkvP_N"/>
</dbReference>
<evidence type="ECO:0000313" key="4">
    <source>
        <dbReference type="Proteomes" id="UP000323257"/>
    </source>
</evidence>
<protein>
    <submittedName>
        <fullName evidence="3">Spore maturation protein CgeB</fullName>
    </submittedName>
</protein>
<name>A0A5S5CID5_9BACL</name>